<dbReference type="InterPro" id="IPR001810">
    <property type="entry name" value="F-box_dom"/>
</dbReference>
<dbReference type="InterPro" id="IPR055290">
    <property type="entry name" value="At3g26010-like"/>
</dbReference>
<dbReference type="AlphaFoldDB" id="A0A5J9UBT6"/>
<proteinExistence type="predicted"/>
<feature type="non-terminal residue" evidence="2">
    <location>
        <position position="1"/>
    </location>
</feature>
<evidence type="ECO:0000313" key="2">
    <source>
        <dbReference type="EMBL" id="TVU21123.1"/>
    </source>
</evidence>
<protein>
    <recommendedName>
        <fullName evidence="1">F-box domain-containing protein</fullName>
    </recommendedName>
</protein>
<dbReference type="Gramene" id="TVU21123">
    <property type="protein sequence ID" value="TVU21123"/>
    <property type="gene ID" value="EJB05_30742"/>
</dbReference>
<dbReference type="SMART" id="SM00256">
    <property type="entry name" value="FBOX"/>
    <property type="match status" value="1"/>
</dbReference>
<dbReference type="OrthoDB" id="605328at2759"/>
<dbReference type="CDD" id="cd22157">
    <property type="entry name" value="F-box_AtFBW1-like"/>
    <property type="match status" value="1"/>
</dbReference>
<dbReference type="Gene3D" id="1.20.1280.50">
    <property type="match status" value="1"/>
</dbReference>
<gene>
    <name evidence="2" type="ORF">EJB05_30742</name>
</gene>
<accession>A0A5J9UBT6</accession>
<name>A0A5J9UBT6_9POAL</name>
<dbReference type="PANTHER" id="PTHR35546">
    <property type="entry name" value="F-BOX PROTEIN INTERACTION DOMAIN PROTEIN-RELATED"/>
    <property type="match status" value="1"/>
</dbReference>
<sequence>MPQRGAHFSGLPDDLVAGILCLSPPREVARVRLVCKRWRALTTDHHFVRASFSMRQAGHGRHIAGFFFNHRQWSTTEYLALDPEPEAGEEGAAGDRLTPDLSFIPGTFPVDPELGILKVLGSCGGLLLLCCWPSDCPAIHYVCNPLTKKLVEIVLPTDAAFYVSLAFDPSKSQHYKVIALGGMHRIHIYSSETQSWGTPVPFDHSLGLLEGLHSMHGIFWNGSVVWIMTHSLVRFIIKEERVTDMPMPSRKKDRSCAYIGESGGHLQMIGYTKKDKLTACFDVLEMQEISRSGLFCIMLTLIK</sequence>
<feature type="domain" description="F-box" evidence="1">
    <location>
        <begin position="5"/>
        <end position="51"/>
    </location>
</feature>
<dbReference type="InterPro" id="IPR036047">
    <property type="entry name" value="F-box-like_dom_sf"/>
</dbReference>
<dbReference type="Pfam" id="PF12937">
    <property type="entry name" value="F-box-like"/>
    <property type="match status" value="1"/>
</dbReference>
<dbReference type="SUPFAM" id="SSF81383">
    <property type="entry name" value="F-box domain"/>
    <property type="match status" value="1"/>
</dbReference>
<comment type="caution">
    <text evidence="2">The sequence shown here is derived from an EMBL/GenBank/DDBJ whole genome shotgun (WGS) entry which is preliminary data.</text>
</comment>
<reference evidence="2 3" key="1">
    <citation type="journal article" date="2019" name="Sci. Rep.">
        <title>A high-quality genome of Eragrostis curvula grass provides insights into Poaceae evolution and supports new strategies to enhance forage quality.</title>
        <authorList>
            <person name="Carballo J."/>
            <person name="Santos B.A.C.M."/>
            <person name="Zappacosta D."/>
            <person name="Garbus I."/>
            <person name="Selva J.P."/>
            <person name="Gallo C.A."/>
            <person name="Diaz A."/>
            <person name="Albertini E."/>
            <person name="Caccamo M."/>
            <person name="Echenique V."/>
        </authorList>
    </citation>
    <scope>NUCLEOTIDE SEQUENCE [LARGE SCALE GENOMIC DNA]</scope>
    <source>
        <strain evidence="3">cv. Victoria</strain>
        <tissue evidence="2">Leaf</tissue>
    </source>
</reference>
<keyword evidence="3" id="KW-1185">Reference proteome</keyword>
<evidence type="ECO:0000259" key="1">
    <source>
        <dbReference type="PROSITE" id="PS50181"/>
    </source>
</evidence>
<dbReference type="Proteomes" id="UP000324897">
    <property type="component" value="Unassembled WGS sequence"/>
</dbReference>
<dbReference type="PROSITE" id="PS50181">
    <property type="entry name" value="FBOX"/>
    <property type="match status" value="1"/>
</dbReference>
<dbReference type="PANTHER" id="PTHR35546:SF134">
    <property type="entry name" value="F-BOX ASSOCIATED DOMAIN-CONTAINING PROTEIN"/>
    <property type="match status" value="1"/>
</dbReference>
<dbReference type="EMBL" id="RWGY01000026">
    <property type="protein sequence ID" value="TVU21123.1"/>
    <property type="molecule type" value="Genomic_DNA"/>
</dbReference>
<organism evidence="2 3">
    <name type="scientific">Eragrostis curvula</name>
    <name type="common">weeping love grass</name>
    <dbReference type="NCBI Taxonomy" id="38414"/>
    <lineage>
        <taxon>Eukaryota</taxon>
        <taxon>Viridiplantae</taxon>
        <taxon>Streptophyta</taxon>
        <taxon>Embryophyta</taxon>
        <taxon>Tracheophyta</taxon>
        <taxon>Spermatophyta</taxon>
        <taxon>Magnoliopsida</taxon>
        <taxon>Liliopsida</taxon>
        <taxon>Poales</taxon>
        <taxon>Poaceae</taxon>
        <taxon>PACMAD clade</taxon>
        <taxon>Chloridoideae</taxon>
        <taxon>Eragrostideae</taxon>
        <taxon>Eragrostidinae</taxon>
        <taxon>Eragrostis</taxon>
    </lineage>
</organism>
<evidence type="ECO:0000313" key="3">
    <source>
        <dbReference type="Proteomes" id="UP000324897"/>
    </source>
</evidence>